<keyword evidence="1" id="KW-0732">Signal</keyword>
<dbReference type="GO" id="GO:0015159">
    <property type="term" value="F:polysaccharide transmembrane transporter activity"/>
    <property type="evidence" value="ECO:0007669"/>
    <property type="project" value="InterPro"/>
</dbReference>
<dbReference type="InterPro" id="IPR003715">
    <property type="entry name" value="Poly_export_N"/>
</dbReference>
<proteinExistence type="predicted"/>
<dbReference type="PROSITE" id="PS51257">
    <property type="entry name" value="PROKAR_LIPOPROTEIN"/>
    <property type="match status" value="1"/>
</dbReference>
<dbReference type="Proteomes" id="UP000245802">
    <property type="component" value="Chromosome"/>
</dbReference>
<gene>
    <name evidence="3" type="ORF">C1280_18895</name>
</gene>
<name>A0A2Z3HB49_9BACT</name>
<evidence type="ECO:0000256" key="1">
    <source>
        <dbReference type="ARBA" id="ARBA00022729"/>
    </source>
</evidence>
<evidence type="ECO:0000313" key="3">
    <source>
        <dbReference type="EMBL" id="AWM38844.1"/>
    </source>
</evidence>
<dbReference type="Gene3D" id="3.10.560.10">
    <property type="entry name" value="Outer membrane lipoprotein wza domain like"/>
    <property type="match status" value="1"/>
</dbReference>
<dbReference type="KEGG" id="gog:C1280_18895"/>
<dbReference type="OrthoDB" id="279464at2"/>
<organism evidence="3 4">
    <name type="scientific">Gemmata obscuriglobus</name>
    <dbReference type="NCBI Taxonomy" id="114"/>
    <lineage>
        <taxon>Bacteria</taxon>
        <taxon>Pseudomonadati</taxon>
        <taxon>Planctomycetota</taxon>
        <taxon>Planctomycetia</taxon>
        <taxon>Gemmatales</taxon>
        <taxon>Gemmataceae</taxon>
        <taxon>Gemmata</taxon>
    </lineage>
</organism>
<reference evidence="3 4" key="1">
    <citation type="submission" date="2018-01" db="EMBL/GenBank/DDBJ databases">
        <title>G. obscuriglobus.</title>
        <authorList>
            <person name="Franke J."/>
            <person name="Blomberg W."/>
            <person name="Selmecki A."/>
        </authorList>
    </citation>
    <scope>NUCLEOTIDE SEQUENCE [LARGE SCALE GENOMIC DNA]</scope>
    <source>
        <strain evidence="3 4">DSM 5831</strain>
    </source>
</reference>
<dbReference type="PANTHER" id="PTHR33619:SF3">
    <property type="entry name" value="POLYSACCHARIDE EXPORT PROTEIN GFCE-RELATED"/>
    <property type="match status" value="1"/>
</dbReference>
<evidence type="ECO:0000313" key="4">
    <source>
        <dbReference type="Proteomes" id="UP000245802"/>
    </source>
</evidence>
<dbReference type="EMBL" id="CP025958">
    <property type="protein sequence ID" value="AWM38844.1"/>
    <property type="molecule type" value="Genomic_DNA"/>
</dbReference>
<protein>
    <recommendedName>
        <fullName evidence="2">Polysaccharide export protein N-terminal domain-containing protein</fullName>
    </recommendedName>
</protein>
<feature type="domain" description="Polysaccharide export protein N-terminal" evidence="2">
    <location>
        <begin position="62"/>
        <end position="157"/>
    </location>
</feature>
<keyword evidence="4" id="KW-1185">Reference proteome</keyword>
<dbReference type="Gene3D" id="3.30.1950.10">
    <property type="entry name" value="wza like domain"/>
    <property type="match status" value="1"/>
</dbReference>
<dbReference type="Pfam" id="PF02563">
    <property type="entry name" value="Poly_export"/>
    <property type="match status" value="1"/>
</dbReference>
<dbReference type="RefSeq" id="WP_010039695.1">
    <property type="nucleotide sequence ID" value="NZ_CP025958.1"/>
</dbReference>
<accession>A0A2Z3HB49</accession>
<dbReference type="AlphaFoldDB" id="A0A2Z3HB49"/>
<sequence length="317" mass="34586">MSVRRGKSVFVVAGLLLSTVGCMHGSPRDYFGTPPMPHNSNASIQVPPTGAVPRELDMVALPPYVIGPPDQLLIEVVQRVTVPRTNEKGDILYEDAPTNKKPFTVEATERLGVQPISGQFQVRPDGTVGLGFWGNVTVSGLTLDQAAEAIRAHLVEQVELRKLRQTPNSIVVIVDVIAYNSKRYYVITDGGGFGEQVFPFPITGGETVLDAIGNINGLPDVASKRNIWIARRTPHPGQPWQLLPVDWVGLTQHGISHTNYQVLPGDRIYVKAQRLVTIDRTMARLFAPVERVFGITLLGSNTINNIAGRGNGFNNNN</sequence>
<dbReference type="PANTHER" id="PTHR33619">
    <property type="entry name" value="POLYSACCHARIDE EXPORT PROTEIN GFCE-RELATED"/>
    <property type="match status" value="1"/>
</dbReference>
<evidence type="ECO:0000259" key="2">
    <source>
        <dbReference type="Pfam" id="PF02563"/>
    </source>
</evidence>
<dbReference type="InterPro" id="IPR049712">
    <property type="entry name" value="Poly_export"/>
</dbReference>